<feature type="domain" description="PNPLA" evidence="3">
    <location>
        <begin position="7"/>
        <end position="232"/>
    </location>
</feature>
<dbReference type="GO" id="GO:0016787">
    <property type="term" value="F:hydrolase activity"/>
    <property type="evidence" value="ECO:0007669"/>
    <property type="project" value="UniProtKB-UniRule"/>
</dbReference>
<feature type="active site" description="Nucleophile" evidence="2">
    <location>
        <position position="42"/>
    </location>
</feature>
<dbReference type="EMBL" id="FWDO01000005">
    <property type="protein sequence ID" value="SLM18870.1"/>
    <property type="molecule type" value="Genomic_DNA"/>
</dbReference>
<dbReference type="PANTHER" id="PTHR46394:SF1">
    <property type="entry name" value="PNPLA DOMAIN-CONTAINING PROTEIN"/>
    <property type="match status" value="1"/>
</dbReference>
<evidence type="ECO:0000259" key="3">
    <source>
        <dbReference type="PROSITE" id="PS51635"/>
    </source>
</evidence>
<feature type="short sequence motif" description="GXGXXG" evidence="2">
    <location>
        <begin position="11"/>
        <end position="16"/>
    </location>
</feature>
<name>A0A3P3XRJ4_9SPIR</name>
<keyword evidence="2" id="KW-0378">Hydrolase</keyword>
<dbReference type="InterPro" id="IPR016035">
    <property type="entry name" value="Acyl_Trfase/lysoPLipase"/>
</dbReference>
<gene>
    <name evidence="4" type="ORF">SPIRO4BDMA_50385</name>
</gene>
<protein>
    <recommendedName>
        <fullName evidence="3">PNPLA domain-containing protein</fullName>
    </recommendedName>
</protein>
<proteinExistence type="predicted"/>
<evidence type="ECO:0000313" key="4">
    <source>
        <dbReference type="EMBL" id="SLM18870.1"/>
    </source>
</evidence>
<feature type="short sequence motif" description="GXSXG" evidence="2">
    <location>
        <begin position="40"/>
        <end position="44"/>
    </location>
</feature>
<feature type="active site" description="Proton acceptor" evidence="2">
    <location>
        <position position="219"/>
    </location>
</feature>
<organism evidence="4">
    <name type="scientific">uncultured spirochete</name>
    <dbReference type="NCBI Taxonomy" id="156406"/>
    <lineage>
        <taxon>Bacteria</taxon>
        <taxon>Pseudomonadati</taxon>
        <taxon>Spirochaetota</taxon>
        <taxon>Spirochaetia</taxon>
        <taxon>Spirochaetales</taxon>
        <taxon>environmental samples</taxon>
    </lineage>
</organism>
<sequence length="355" mass="40979">MARYRNLVFKGGGVRGIAYLGALKYLYEQGFMRTIERVAGTSAGAITALGVALFPSDFAQFKHMADSLDYRKVPSEEDEHTNKLANKRLLSLTEHYRELALFKNLQCSIRLLQEKGWYSSDYFYQWLRSIIAERFTVAKEAYTFADFSNPEIHKDGQVFPQLYITGTDVTNRTTRLFSSETTPDMEVALAVRISMSIPLFFEAVQYQFPGTDEPQFYVDGGLMWNYPVNMFDDRKYARKLADGANEETLGLFLYSSSEKTRYKPVKSMIDYMEALVESASLVQEHLVVRTEKNYSRTIFIDDCGIESTDFDIELDDPRYKSLFDSGYSATSEFFESRSEWSKFFSSLKERLGWKE</sequence>
<dbReference type="CDD" id="cd07207">
    <property type="entry name" value="Pat_ExoU_VipD_like"/>
    <property type="match status" value="1"/>
</dbReference>
<dbReference type="PANTHER" id="PTHR46394">
    <property type="entry name" value="ANNEXIN"/>
    <property type="match status" value="1"/>
</dbReference>
<dbReference type="Gene3D" id="3.40.1090.10">
    <property type="entry name" value="Cytosolic phospholipase A2 catalytic domain"/>
    <property type="match status" value="1"/>
</dbReference>
<dbReference type="SUPFAM" id="SSF52151">
    <property type="entry name" value="FabD/lysophospholipase-like"/>
    <property type="match status" value="1"/>
</dbReference>
<evidence type="ECO:0000256" key="1">
    <source>
        <dbReference type="ARBA" id="ARBA00023098"/>
    </source>
</evidence>
<dbReference type="InterPro" id="IPR002641">
    <property type="entry name" value="PNPLA_dom"/>
</dbReference>
<feature type="short sequence motif" description="DGA/G" evidence="2">
    <location>
        <begin position="219"/>
        <end position="221"/>
    </location>
</feature>
<dbReference type="Pfam" id="PF01734">
    <property type="entry name" value="Patatin"/>
    <property type="match status" value="1"/>
</dbReference>
<dbReference type="GO" id="GO:0016042">
    <property type="term" value="P:lipid catabolic process"/>
    <property type="evidence" value="ECO:0007669"/>
    <property type="project" value="UniProtKB-UniRule"/>
</dbReference>
<dbReference type="PROSITE" id="PS51635">
    <property type="entry name" value="PNPLA"/>
    <property type="match status" value="1"/>
</dbReference>
<accession>A0A3P3XRJ4</accession>
<keyword evidence="2" id="KW-0442">Lipid degradation</keyword>
<dbReference type="AlphaFoldDB" id="A0A3P3XRJ4"/>
<reference evidence="4" key="1">
    <citation type="submission" date="2017-02" db="EMBL/GenBank/DDBJ databases">
        <authorList>
            <person name="Regsiter A."/>
            <person name="William W."/>
        </authorList>
    </citation>
    <scope>NUCLEOTIDE SEQUENCE</scope>
    <source>
        <strain evidence="4">BdmA 4</strain>
    </source>
</reference>
<evidence type="ECO:0000256" key="2">
    <source>
        <dbReference type="PROSITE-ProRule" id="PRU01161"/>
    </source>
</evidence>
<dbReference type="InterPro" id="IPR052580">
    <property type="entry name" value="Lipid_Hydrolase"/>
</dbReference>
<keyword evidence="1 2" id="KW-0443">Lipid metabolism</keyword>